<dbReference type="Gene3D" id="1.20.59.20">
    <property type="match status" value="1"/>
</dbReference>
<organism evidence="2 3">
    <name type="scientific">Klebsiella pneumoniae</name>
    <dbReference type="NCBI Taxonomy" id="573"/>
    <lineage>
        <taxon>Bacteria</taxon>
        <taxon>Pseudomonadati</taxon>
        <taxon>Pseudomonadota</taxon>
        <taxon>Gammaproteobacteria</taxon>
        <taxon>Enterobacterales</taxon>
        <taxon>Enterobacteriaceae</taxon>
        <taxon>Klebsiella/Raoultella group</taxon>
        <taxon>Klebsiella</taxon>
        <taxon>Klebsiella pneumoniae complex</taxon>
    </lineage>
</organism>
<dbReference type="EMBL" id="UASO01000004">
    <property type="protein sequence ID" value="SQC22841.1"/>
    <property type="molecule type" value="Genomic_DNA"/>
</dbReference>
<dbReference type="InterPro" id="IPR015262">
    <property type="entry name" value="tRNA_Ile_lys_synt_subst-bd"/>
</dbReference>
<dbReference type="GO" id="GO:0032267">
    <property type="term" value="F:tRNA(Ile)-lysidine synthase activity"/>
    <property type="evidence" value="ECO:0007669"/>
    <property type="project" value="UniProtKB-EC"/>
</dbReference>
<feature type="domain" description="tRNA(Ile)-lysidine synthase substrate-binding" evidence="1">
    <location>
        <begin position="59"/>
        <end position="114"/>
    </location>
</feature>
<dbReference type="EC" id="6.3.4.19" evidence="2"/>
<dbReference type="Proteomes" id="UP000250675">
    <property type="component" value="Unassembled WGS sequence"/>
</dbReference>
<evidence type="ECO:0000313" key="3">
    <source>
        <dbReference type="Proteomes" id="UP000250675"/>
    </source>
</evidence>
<proteinExistence type="predicted"/>
<gene>
    <name evidence="2" type="primary">tilS_2</name>
    <name evidence="2" type="ORF">NCTC9645_03156</name>
</gene>
<evidence type="ECO:0000259" key="1">
    <source>
        <dbReference type="Pfam" id="PF09179"/>
    </source>
</evidence>
<dbReference type="GO" id="GO:0005524">
    <property type="term" value="F:ATP binding"/>
    <property type="evidence" value="ECO:0007669"/>
    <property type="project" value="InterPro"/>
</dbReference>
<protein>
    <submittedName>
        <fullName evidence="2">tRNA(Ile)-lysidine synthetase</fullName>
        <ecNumber evidence="2">6.3.4.19</ecNumber>
    </submittedName>
</protein>
<dbReference type="AlphaFoldDB" id="A0A2X3DER5"/>
<dbReference type="GO" id="GO:0005737">
    <property type="term" value="C:cytoplasm"/>
    <property type="evidence" value="ECO:0007669"/>
    <property type="project" value="InterPro"/>
</dbReference>
<name>A0A2X3DER5_KLEPN</name>
<sequence>MIPVLRDVGRTLARPSPAAPACAPSRNNCWTRCWRGAGVAGGRRWLAGYRAAGVDESAGRAALLRRWLAGQQAPMPAREVPERLWHEVALAREDASPCLRLGEFTVRRFQQRLYWVKYLPVRRTAFSLARLAPAAAAGGRSRRADAAARRQAAPAVGG</sequence>
<dbReference type="Pfam" id="PF09179">
    <property type="entry name" value="TilS"/>
    <property type="match status" value="1"/>
</dbReference>
<dbReference type="GO" id="GO:0008033">
    <property type="term" value="P:tRNA processing"/>
    <property type="evidence" value="ECO:0007669"/>
    <property type="project" value="InterPro"/>
</dbReference>
<reference evidence="2 3" key="1">
    <citation type="submission" date="2018-06" db="EMBL/GenBank/DDBJ databases">
        <authorList>
            <consortium name="Pathogen Informatics"/>
            <person name="Doyle S."/>
        </authorList>
    </citation>
    <scope>NUCLEOTIDE SEQUENCE [LARGE SCALE GENOMIC DNA]</scope>
    <source>
        <strain evidence="2 3">NCTC9645</strain>
    </source>
</reference>
<accession>A0A2X3DER5</accession>
<dbReference type="SUPFAM" id="SSF82829">
    <property type="entry name" value="MesJ substrate recognition domain-like"/>
    <property type="match status" value="1"/>
</dbReference>
<evidence type="ECO:0000313" key="2">
    <source>
        <dbReference type="EMBL" id="SQC22841.1"/>
    </source>
</evidence>
<keyword evidence="2" id="KW-0436">Ligase</keyword>